<dbReference type="RefSeq" id="WP_187541596.1">
    <property type="nucleotide sequence ID" value="NZ_CP060717.1"/>
</dbReference>
<accession>A0A7G9S9S2</accession>
<feature type="chain" id="PRO_5028969033" evidence="1">
    <location>
        <begin position="23"/>
        <end position="133"/>
    </location>
</feature>
<reference evidence="2 3" key="1">
    <citation type="submission" date="2020-08" db="EMBL/GenBank/DDBJ databases">
        <title>Genome sequence of Sphingomonas rhizophila KACC 19189T.</title>
        <authorList>
            <person name="Hyun D.-W."/>
            <person name="Bae J.-W."/>
        </authorList>
    </citation>
    <scope>NUCLEOTIDE SEQUENCE [LARGE SCALE GENOMIC DNA]</scope>
    <source>
        <strain evidence="2 3">KACC 19189</strain>
    </source>
</reference>
<name>A0A7G9S9S2_9SPHN</name>
<sequence>MRIALAMILVAAVAGCSKPASVDEENASVEQVSKAIADSGADNRFTPGRWESKAELTALSGEGVPAGALQQAQGALAKTGTVATCLTPEKASKPGSDFFAPEASDCTYRHFKMANGVLDALLVCGPGARRRPS</sequence>
<dbReference type="EMBL" id="CP060717">
    <property type="protein sequence ID" value="QNN64597.1"/>
    <property type="molecule type" value="Genomic_DNA"/>
</dbReference>
<evidence type="ECO:0000313" key="3">
    <source>
        <dbReference type="Proteomes" id="UP000515955"/>
    </source>
</evidence>
<protein>
    <submittedName>
        <fullName evidence="2">DUF3617 family protein</fullName>
    </submittedName>
</protein>
<keyword evidence="1" id="KW-0732">Signal</keyword>
<keyword evidence="3" id="KW-1185">Reference proteome</keyword>
<organism evidence="2 3">
    <name type="scientific">Sphingomonas rhizophila</name>
    <dbReference type="NCBI Taxonomy" id="2071607"/>
    <lineage>
        <taxon>Bacteria</taxon>
        <taxon>Pseudomonadati</taxon>
        <taxon>Pseudomonadota</taxon>
        <taxon>Alphaproteobacteria</taxon>
        <taxon>Sphingomonadales</taxon>
        <taxon>Sphingomonadaceae</taxon>
        <taxon>Sphingomonas</taxon>
    </lineage>
</organism>
<dbReference type="PROSITE" id="PS51257">
    <property type="entry name" value="PROKAR_LIPOPROTEIN"/>
    <property type="match status" value="1"/>
</dbReference>
<dbReference type="Proteomes" id="UP000515955">
    <property type="component" value="Chromosome"/>
</dbReference>
<proteinExistence type="predicted"/>
<dbReference type="InterPro" id="IPR022061">
    <property type="entry name" value="DUF3617"/>
</dbReference>
<evidence type="ECO:0000313" key="2">
    <source>
        <dbReference type="EMBL" id="QNN64597.1"/>
    </source>
</evidence>
<dbReference type="Pfam" id="PF12276">
    <property type="entry name" value="DUF3617"/>
    <property type="match status" value="1"/>
</dbReference>
<gene>
    <name evidence="2" type="ORF">H9L12_09860</name>
</gene>
<dbReference type="AlphaFoldDB" id="A0A7G9S9S2"/>
<feature type="signal peptide" evidence="1">
    <location>
        <begin position="1"/>
        <end position="22"/>
    </location>
</feature>
<dbReference type="KEGG" id="srhi:H9L12_09860"/>
<evidence type="ECO:0000256" key="1">
    <source>
        <dbReference type="SAM" id="SignalP"/>
    </source>
</evidence>